<evidence type="ECO:0000313" key="2">
    <source>
        <dbReference type="Proteomes" id="UP000270856"/>
    </source>
</evidence>
<keyword evidence="2" id="KW-1185">Reference proteome</keyword>
<dbReference type="InterPro" id="IPR046525">
    <property type="entry name" value="DUF6702"/>
</dbReference>
<accession>A0A3N4NMH2</accession>
<dbReference type="OrthoDB" id="5735516at2"/>
<dbReference type="RefSeq" id="WP_123898695.1">
    <property type="nucleotide sequence ID" value="NZ_RPFJ01000018.1"/>
</dbReference>
<comment type="caution">
    <text evidence="1">The sequence shown here is derived from an EMBL/GenBank/DDBJ whole genome shotgun (WGS) entry which is preliminary data.</text>
</comment>
<dbReference type="AlphaFoldDB" id="A0A3N4NMH2"/>
<dbReference type="EMBL" id="RPFJ01000018">
    <property type="protein sequence ID" value="RPD94376.1"/>
    <property type="molecule type" value="Genomic_DNA"/>
</dbReference>
<dbReference type="Pfam" id="PF20420">
    <property type="entry name" value="DUF6702"/>
    <property type="match status" value="1"/>
</dbReference>
<dbReference type="Proteomes" id="UP000270856">
    <property type="component" value="Unassembled WGS sequence"/>
</dbReference>
<sequence length="165" mass="19370">MTKSKVFSILLLIPLLAFSAHKFYLSLINVEYKAEQETIQITMRVFIDDLQKVINETNDTFIELGVKDEVKDSNKLINNYIGNNFKVIIDSKETAFKYLGKEYDNDIVFLYLEVTDVKKINTIEIQNTMLMDYFSTQKNIIKLNINNKKKTFLLTKEHNKDSYTF</sequence>
<evidence type="ECO:0008006" key="3">
    <source>
        <dbReference type="Google" id="ProtNLM"/>
    </source>
</evidence>
<reference evidence="1 2" key="1">
    <citation type="submission" date="2018-11" db="EMBL/GenBank/DDBJ databases">
        <title>Aureibaculum marinum gen. nov., sp. nov., a member of the family Flavobacteriaceae isolated from the Bohai Sea.</title>
        <authorList>
            <person name="Ji X."/>
        </authorList>
    </citation>
    <scope>NUCLEOTIDE SEQUENCE [LARGE SCALE GENOMIC DNA]</scope>
    <source>
        <strain evidence="1 2">BH-SD17</strain>
    </source>
</reference>
<organism evidence="1 2">
    <name type="scientific">Aureibaculum marinum</name>
    <dbReference type="NCBI Taxonomy" id="2487930"/>
    <lineage>
        <taxon>Bacteria</taxon>
        <taxon>Pseudomonadati</taxon>
        <taxon>Bacteroidota</taxon>
        <taxon>Flavobacteriia</taxon>
        <taxon>Flavobacteriales</taxon>
        <taxon>Flavobacteriaceae</taxon>
        <taxon>Aureibaculum</taxon>
    </lineage>
</organism>
<proteinExistence type="predicted"/>
<name>A0A3N4NMH2_9FLAO</name>
<protein>
    <recommendedName>
        <fullName evidence="3">Peptidase E</fullName>
    </recommendedName>
</protein>
<evidence type="ECO:0000313" key="1">
    <source>
        <dbReference type="EMBL" id="RPD94376.1"/>
    </source>
</evidence>
<gene>
    <name evidence="1" type="ORF">EGM88_12415</name>
</gene>